<gene>
    <name evidence="3" type="ORF">B9R14_02465</name>
    <name evidence="2" type="ORF">HVS_00440</name>
</gene>
<dbReference type="EMBL" id="CP025197">
    <property type="protein sequence ID" value="AUG56072.1"/>
    <property type="molecule type" value="Genomic_DNA"/>
</dbReference>
<dbReference type="Proteomes" id="UP000239720">
    <property type="component" value="Unassembled WGS sequence"/>
</dbReference>
<dbReference type="KEGG" id="hsc:HVS_00440"/>
<dbReference type="PANTHER" id="PTHR35795">
    <property type="entry name" value="SLR1885 PROTEIN"/>
    <property type="match status" value="1"/>
</dbReference>
<reference evidence="2 4" key="1">
    <citation type="submission" date="2017-12" db="EMBL/GenBank/DDBJ databases">
        <title>Complete genome sequence of Herbivorax saccincola GGR1, a novel Cellulosome-producing hydrolytic bacterium in a thermophilic biogas plant, established by Illumina and Nanopore MinION sequencing.</title>
        <authorList>
            <person name="Pechtl A."/>
            <person name="Ruckert C."/>
            <person name="Koeck D.E."/>
            <person name="Maus I."/>
            <person name="Winkler A."/>
            <person name="Kalinowski J."/>
            <person name="Puhler A."/>
            <person name="Schwarz W.W."/>
            <person name="Zverlov V.V."/>
            <person name="Schluter A."/>
            <person name="Liebl W."/>
        </authorList>
    </citation>
    <scope>NUCLEOTIDE SEQUENCE [LARGE SCALE GENOMIC DNA]</scope>
    <source>
        <strain evidence="2">GGR1</strain>
        <strain evidence="4">SR1</strain>
    </source>
</reference>
<dbReference type="Pfam" id="PF01966">
    <property type="entry name" value="HD"/>
    <property type="match status" value="1"/>
</dbReference>
<dbReference type="PANTHER" id="PTHR35795:SF1">
    <property type="entry name" value="BIS(5'-NUCLEOSYL)-TETRAPHOSPHATASE, SYMMETRICAL"/>
    <property type="match status" value="1"/>
</dbReference>
<dbReference type="RefSeq" id="WP_101298517.1">
    <property type="nucleotide sequence ID" value="NZ_CP025197.1"/>
</dbReference>
<dbReference type="PROSITE" id="PS51831">
    <property type="entry name" value="HD"/>
    <property type="match status" value="1"/>
</dbReference>
<dbReference type="InterPro" id="IPR006674">
    <property type="entry name" value="HD_domain"/>
</dbReference>
<dbReference type="AlphaFoldDB" id="A0A2K9DX32"/>
<dbReference type="InterPro" id="IPR006675">
    <property type="entry name" value="HDIG_dom"/>
</dbReference>
<protein>
    <recommendedName>
        <fullName evidence="1">HD domain-containing protein</fullName>
    </recommendedName>
</protein>
<feature type="domain" description="HD" evidence="1">
    <location>
        <begin position="29"/>
        <end position="139"/>
    </location>
</feature>
<dbReference type="EMBL" id="NEMB01000003">
    <property type="protein sequence ID" value="PQQ65742.1"/>
    <property type="molecule type" value="Genomic_DNA"/>
</dbReference>
<sequence length="172" mass="20120">MDRVLKVIKAVNEYFEKGEKEPQKPFLKYLLHTYGVAYLSAAIAKVRGLDMELAFIIGILHDIGKLKTKELETDTDKENSYSHCIEGEKIAKEVLTNLNSFNEEEIEIICRAIRNHANKKVEESLYDEVIKDADVIEKLFTEGKKFKNKMHKRKRLKSTLREFELKLYNREP</sequence>
<dbReference type="InterPro" id="IPR051094">
    <property type="entry name" value="Diverse_Catalytic_Enzymes"/>
</dbReference>
<evidence type="ECO:0000313" key="3">
    <source>
        <dbReference type="EMBL" id="PQQ65742.1"/>
    </source>
</evidence>
<evidence type="ECO:0000313" key="2">
    <source>
        <dbReference type="EMBL" id="AUG56072.1"/>
    </source>
</evidence>
<evidence type="ECO:0000313" key="5">
    <source>
        <dbReference type="Proteomes" id="UP000239720"/>
    </source>
</evidence>
<dbReference type="SMART" id="SM00471">
    <property type="entry name" value="HDc"/>
    <property type="match status" value="1"/>
</dbReference>
<dbReference type="CDD" id="cd00077">
    <property type="entry name" value="HDc"/>
    <property type="match status" value="1"/>
</dbReference>
<organism evidence="2 4">
    <name type="scientific">Acetivibrio saccincola</name>
    <dbReference type="NCBI Taxonomy" id="1677857"/>
    <lineage>
        <taxon>Bacteria</taxon>
        <taxon>Bacillati</taxon>
        <taxon>Bacillota</taxon>
        <taxon>Clostridia</taxon>
        <taxon>Eubacteriales</taxon>
        <taxon>Oscillospiraceae</taxon>
        <taxon>Acetivibrio</taxon>
    </lineage>
</organism>
<dbReference type="Gene3D" id="1.10.3210.10">
    <property type="entry name" value="Hypothetical protein af1432"/>
    <property type="match status" value="1"/>
</dbReference>
<reference evidence="3 5" key="2">
    <citation type="journal article" date="2018" name="Syst. Appl. Microbiol.">
        <title>Characterization and high-quality draft genome sequence of Herbivorax saccincola A7, an anaerobic, alkaliphilic, thermophilic, cellulolytic, and xylanolytic bacterium.</title>
        <authorList>
            <person name="Aikawa S."/>
            <person name="Baramee S."/>
            <person name="Sermsathanaswadi J."/>
            <person name="Thianheng P."/>
            <person name="Tachaapaikoon C."/>
            <person name="Shikata A."/>
            <person name="Waeonukul R."/>
            <person name="Pason P."/>
            <person name="Ratanakhanokchai K."/>
            <person name="Kosugi A."/>
        </authorList>
    </citation>
    <scope>NUCLEOTIDE SEQUENCE [LARGE SCALE GENOMIC DNA]</scope>
    <source>
        <strain evidence="3 5">A7</strain>
    </source>
</reference>
<dbReference type="OrthoDB" id="9794480at2"/>
<keyword evidence="4" id="KW-1185">Reference proteome</keyword>
<evidence type="ECO:0000313" key="4">
    <source>
        <dbReference type="Proteomes" id="UP000233534"/>
    </source>
</evidence>
<dbReference type="Proteomes" id="UP000233534">
    <property type="component" value="Chromosome"/>
</dbReference>
<dbReference type="InterPro" id="IPR003607">
    <property type="entry name" value="HD/PDEase_dom"/>
</dbReference>
<evidence type="ECO:0000259" key="1">
    <source>
        <dbReference type="PROSITE" id="PS51831"/>
    </source>
</evidence>
<proteinExistence type="predicted"/>
<dbReference type="SUPFAM" id="SSF109604">
    <property type="entry name" value="HD-domain/PDEase-like"/>
    <property type="match status" value="1"/>
</dbReference>
<name>A0A2K9DX32_9FIRM</name>
<accession>A0A2K9DX32</accession>
<dbReference type="NCBIfam" id="TIGR00277">
    <property type="entry name" value="HDIG"/>
    <property type="match status" value="1"/>
</dbReference>